<organism evidence="12 13">
    <name type="scientific">Oedothorax gibbosus</name>
    <dbReference type="NCBI Taxonomy" id="931172"/>
    <lineage>
        <taxon>Eukaryota</taxon>
        <taxon>Metazoa</taxon>
        <taxon>Ecdysozoa</taxon>
        <taxon>Arthropoda</taxon>
        <taxon>Chelicerata</taxon>
        <taxon>Arachnida</taxon>
        <taxon>Araneae</taxon>
        <taxon>Araneomorphae</taxon>
        <taxon>Entelegynae</taxon>
        <taxon>Araneoidea</taxon>
        <taxon>Linyphiidae</taxon>
        <taxon>Erigoninae</taxon>
        <taxon>Oedothorax</taxon>
    </lineage>
</organism>
<comment type="similarity">
    <text evidence="6">Belongs to the SMARCC family.</text>
</comment>
<feature type="compositionally biased region" description="Low complexity" evidence="7">
    <location>
        <begin position="1107"/>
        <end position="1125"/>
    </location>
</feature>
<feature type="compositionally biased region" description="Pro residues" evidence="7">
    <location>
        <begin position="1038"/>
        <end position="1076"/>
    </location>
</feature>
<dbReference type="InterPro" id="IPR017884">
    <property type="entry name" value="SANT_dom"/>
</dbReference>
<feature type="compositionally biased region" description="Polar residues" evidence="7">
    <location>
        <begin position="993"/>
        <end position="1023"/>
    </location>
</feature>
<gene>
    <name evidence="12" type="ORF">JTE90_014041</name>
</gene>
<dbReference type="InterPro" id="IPR049898">
    <property type="entry name" value="MARR_BRCT_CHROMO"/>
</dbReference>
<evidence type="ECO:0000256" key="3">
    <source>
        <dbReference type="ARBA" id="ARBA00023015"/>
    </source>
</evidence>
<dbReference type="PANTHER" id="PTHR15381:SF1">
    <property type="entry name" value="CHONDROITIN SULFATE PROTEOGLYCAN 5"/>
    <property type="match status" value="1"/>
</dbReference>
<dbReference type="GO" id="GO:0048858">
    <property type="term" value="P:cell projection morphogenesis"/>
    <property type="evidence" value="ECO:0007669"/>
    <property type="project" value="TreeGrafter"/>
</dbReference>
<dbReference type="PANTHER" id="PTHR15381">
    <property type="entry name" value="CHONDROITIN SULFATE PROTEOGLYCAN 5 -RELATED"/>
    <property type="match status" value="1"/>
</dbReference>
<evidence type="ECO:0000313" key="13">
    <source>
        <dbReference type="Proteomes" id="UP000827092"/>
    </source>
</evidence>
<dbReference type="InterPro" id="IPR001005">
    <property type="entry name" value="SANT/Myb"/>
</dbReference>
<dbReference type="Gene3D" id="1.10.10.60">
    <property type="entry name" value="Homeodomain-like"/>
    <property type="match status" value="1"/>
</dbReference>
<feature type="compositionally biased region" description="Basic and acidic residues" evidence="7">
    <location>
        <begin position="770"/>
        <end position="780"/>
    </location>
</feature>
<keyword evidence="4" id="KW-0804">Transcription</keyword>
<feature type="region of interest" description="Disordered" evidence="7">
    <location>
        <begin position="975"/>
        <end position="1315"/>
    </location>
</feature>
<name>A0AAV6V4J6_9ARAC</name>
<dbReference type="SMART" id="SM00717">
    <property type="entry name" value="SANT"/>
    <property type="match status" value="1"/>
</dbReference>
<feature type="compositionally biased region" description="Low complexity" evidence="7">
    <location>
        <begin position="1138"/>
        <end position="1149"/>
    </location>
</feature>
<comment type="caution">
    <text evidence="12">The sequence shown here is derived from an EMBL/GenBank/DDBJ whole genome shotgun (WGS) entry which is preliminary data.</text>
</comment>
<proteinExistence type="inferred from homology"/>
<feature type="domain" description="SWIRM" evidence="9">
    <location>
        <begin position="427"/>
        <end position="524"/>
    </location>
</feature>
<keyword evidence="3" id="KW-0805">Transcription regulation</keyword>
<dbReference type="SUPFAM" id="SSF46689">
    <property type="entry name" value="Homeodomain-like"/>
    <property type="match status" value="2"/>
</dbReference>
<dbReference type="PRINTS" id="PR01217">
    <property type="entry name" value="PRICHEXTENSN"/>
</dbReference>
<feature type="compositionally biased region" description="Low complexity" evidence="7">
    <location>
        <begin position="1226"/>
        <end position="1246"/>
    </location>
</feature>
<evidence type="ECO:0000256" key="6">
    <source>
        <dbReference type="ARBA" id="ARBA00049655"/>
    </source>
</evidence>
<dbReference type="Pfam" id="PF00249">
    <property type="entry name" value="Myb_DNA-binding"/>
    <property type="match status" value="1"/>
</dbReference>
<comment type="subcellular location">
    <subcellularLocation>
        <location evidence="1">Nucleus</location>
    </subcellularLocation>
</comment>
<dbReference type="PROSITE" id="PS52032">
    <property type="entry name" value="MARR_BRCT_CHROMO"/>
    <property type="match status" value="1"/>
</dbReference>
<evidence type="ECO:0000313" key="12">
    <source>
        <dbReference type="EMBL" id="KAG8190561.1"/>
    </source>
</evidence>
<dbReference type="GO" id="GO:0006325">
    <property type="term" value="P:chromatin organization"/>
    <property type="evidence" value="ECO:0007669"/>
    <property type="project" value="UniProtKB-KW"/>
</dbReference>
<dbReference type="Pfam" id="PF16496">
    <property type="entry name" value="SWIRM-assoc_2"/>
    <property type="match status" value="1"/>
</dbReference>
<evidence type="ECO:0000259" key="9">
    <source>
        <dbReference type="PROSITE" id="PS50934"/>
    </source>
</evidence>
<feature type="region of interest" description="Disordered" evidence="7">
    <location>
        <begin position="765"/>
        <end position="867"/>
    </location>
</feature>
<protein>
    <recommendedName>
        <fullName evidence="14">SWI/SNF complex subunit SMARCC2</fullName>
    </recommendedName>
</protein>
<dbReference type="InterPro" id="IPR032448">
    <property type="entry name" value="SWIRM-assoc"/>
</dbReference>
<feature type="compositionally biased region" description="Basic and acidic residues" evidence="7">
    <location>
        <begin position="1300"/>
        <end position="1315"/>
    </location>
</feature>
<evidence type="ECO:0000256" key="7">
    <source>
        <dbReference type="SAM" id="MobiDB-lite"/>
    </source>
</evidence>
<feature type="domain" description="SANT" evidence="10">
    <location>
        <begin position="611"/>
        <end position="662"/>
    </location>
</feature>
<feature type="compositionally biased region" description="Basic and acidic residues" evidence="7">
    <location>
        <begin position="328"/>
        <end position="342"/>
    </location>
</feature>
<dbReference type="GO" id="GO:0006355">
    <property type="term" value="P:regulation of DNA-templated transcription"/>
    <property type="evidence" value="ECO:0007669"/>
    <property type="project" value="UniProtKB-ARBA"/>
</dbReference>
<keyword evidence="2" id="KW-0156">Chromatin regulator</keyword>
<accession>A0AAV6V4J6</accession>
<dbReference type="InterPro" id="IPR032451">
    <property type="entry name" value="SMARCC_C"/>
</dbReference>
<dbReference type="FunFam" id="1.10.10.10:FF:000020">
    <property type="entry name" value="SWI/SNF complex subunit SMARCC2 isoform c"/>
    <property type="match status" value="1"/>
</dbReference>
<feature type="compositionally biased region" description="Basic and acidic residues" evidence="7">
    <location>
        <begin position="385"/>
        <end position="399"/>
    </location>
</feature>
<dbReference type="EMBL" id="JAFNEN010000180">
    <property type="protein sequence ID" value="KAG8190561.1"/>
    <property type="molecule type" value="Genomic_DNA"/>
</dbReference>
<dbReference type="Pfam" id="PF04433">
    <property type="entry name" value="SWIRM"/>
    <property type="match status" value="1"/>
</dbReference>
<dbReference type="InterPro" id="IPR009057">
    <property type="entry name" value="Homeodomain-like_sf"/>
</dbReference>
<dbReference type="Pfam" id="PF16495">
    <property type="entry name" value="SWIRM-assoc_1"/>
    <property type="match status" value="1"/>
</dbReference>
<feature type="compositionally biased region" description="Polar residues" evidence="7">
    <location>
        <begin position="815"/>
        <end position="833"/>
    </location>
</feature>
<evidence type="ECO:0008006" key="14">
    <source>
        <dbReference type="Google" id="ProtNLM"/>
    </source>
</evidence>
<evidence type="ECO:0000256" key="4">
    <source>
        <dbReference type="ARBA" id="ARBA00023163"/>
    </source>
</evidence>
<dbReference type="SUPFAM" id="SSF52113">
    <property type="entry name" value="BRCT domain"/>
    <property type="match status" value="1"/>
</dbReference>
<dbReference type="Gene3D" id="1.10.10.10">
    <property type="entry name" value="Winged helix-like DNA-binding domain superfamily/Winged helix DNA-binding domain"/>
    <property type="match status" value="1"/>
</dbReference>
<dbReference type="PROSITE" id="PS50934">
    <property type="entry name" value="SWIRM"/>
    <property type="match status" value="1"/>
</dbReference>
<dbReference type="InterPro" id="IPR036388">
    <property type="entry name" value="WH-like_DNA-bd_sf"/>
</dbReference>
<evidence type="ECO:0000256" key="2">
    <source>
        <dbReference type="ARBA" id="ARBA00022853"/>
    </source>
</evidence>
<feature type="domain" description="Chromo" evidence="11">
    <location>
        <begin position="1"/>
        <end position="279"/>
    </location>
</feature>
<feature type="compositionally biased region" description="Basic and acidic residues" evidence="7">
    <location>
        <begin position="834"/>
        <end position="848"/>
    </location>
</feature>
<dbReference type="PROSITE" id="PS50090">
    <property type="entry name" value="MYB_LIKE"/>
    <property type="match status" value="1"/>
</dbReference>
<dbReference type="GO" id="GO:0045202">
    <property type="term" value="C:synapse"/>
    <property type="evidence" value="ECO:0007669"/>
    <property type="project" value="TreeGrafter"/>
</dbReference>
<feature type="domain" description="Myb-like" evidence="8">
    <location>
        <begin position="616"/>
        <end position="658"/>
    </location>
</feature>
<evidence type="ECO:0000256" key="5">
    <source>
        <dbReference type="ARBA" id="ARBA00023242"/>
    </source>
</evidence>
<evidence type="ECO:0000256" key="1">
    <source>
        <dbReference type="ARBA" id="ARBA00004123"/>
    </source>
</evidence>
<sequence length="1315" mass="145354">MAVYRKKDGGPNTKFYESPDTISQFDAVRQWLQKNCKKYIQADPPTAKGLSTLVNQLVLFQEEAFGKNVSKPPLTRLPMRCFMDFRPGGGLCHILASVYKFKSEQGWRRFDFQSPSRMDRNVEMFMTIEKTLVLNKCMTLPNIFIMPEVEKQLVPRLKDIIKRHQGTIAENPDDASHLVHPPLPTTDGPEDWVRVVFRKDKGVMLHWWFYPDSFDTWVTAPEIDMDAETPSESSESPFEVNARWLLDLDEYNEWMNVDDYEVEMDALGRRRSPRGKYTIDELLAGVDGDKKDKKGGKKRKRSPSPISDKRKRKGSTRTPSLLTKKKSLRGEDECEDLTKDMEEPSPEPSVQEVHVQKNTNNPRSSKDESQPLKGGTLLELDGNDIDDKVDKDEKSKSSRPDSPNSQSRDKPPEDNQDDNVTEQANHIIIPSYAAWFDYNSVHAIERRGLPEFFNLKNKSKTPEVYIAYRNFMIDTYRLNPTEYLTVTACRRNLAGDVCAIMRVHAFLEQWGLVNYQVDADSRPTPMGPPSTSHFHVLADTPSGLQPLNPPRTQQPSAAQTMLNLDKPKETPEVKTEDGAAAKPVVNDSNFGLRLDQYAKKNAYMKNKAAATVSREWTEQETLLLLEALEMFKDDWNKVCEHVGSRTQDECILHFLRLPIEDPYLDDPGSGGGALGPLAFQPIPFSKSGNPIMSTVSFLASVVDPRIAAAAAQAAMEEFAKIKDEVPSALLDAHIKNVEAAAANGNTDPKSGLDMTGIAGTLEKDDAAEEGADKDGKKEATEVQAAQPSMQIKVEANEEKTEAMEVDPPAQDKTDVPNSTDAKVANATDSSESTAETKENAEMNGDKTGSDSQPESNEIVPMKAPETEQERVIKDAQLSTAAAAALGAAAVKAKHLAAVEERKIKSLVALLVETQMKKLEIKLRHFEELEAIMDRERETLEYQRQQLIQERQQFHMEQLRAAEFRARQQAHTVLMSNQPGSTEQGRDSPVPGPGQTQAARSYPTSKSPGAASLNHQSVASPSITSPHAVPVPVSATTPQPSPSPVPPSPSPAAPAIPHPSPAAPIPSPGPPQIPPPGQQIVSQMTQPMPPQMPPQQQMVQPMPPQQQMPPQQMAQTVVPPQQQMPPQQMPPQQMPPQQMPMHPYGGQPPQQQVPPPSQQQPPPQQHPLQHSYMQQGHPPPSGPPQGMGMAPHMMQQQHHNRPPPMGATHYPPSGPYPSNGAMMQHSGMRPAGPGMMAGGMQAMQRPQHGMPPVPSAQAPQGHGPNMGNEASMASPMVGPPQPQEKKNSRSKKSNGKSKKLAKNELLNHLERPDLPM</sequence>
<feature type="region of interest" description="Disordered" evidence="7">
    <location>
        <begin position="287"/>
        <end position="420"/>
    </location>
</feature>
<evidence type="ECO:0000259" key="8">
    <source>
        <dbReference type="PROSITE" id="PS50090"/>
    </source>
</evidence>
<dbReference type="FunFam" id="1.10.10.60:FF:000014">
    <property type="entry name" value="SWI/SNF complex subunit SMARCC2 isoform C"/>
    <property type="match status" value="1"/>
</dbReference>
<feature type="compositionally biased region" description="Basic residues" evidence="7">
    <location>
        <begin position="1287"/>
        <end position="1299"/>
    </location>
</feature>
<reference evidence="12 13" key="1">
    <citation type="journal article" date="2022" name="Nat. Ecol. Evol.">
        <title>A masculinizing supergene underlies an exaggerated male reproductive morph in a spider.</title>
        <authorList>
            <person name="Hendrickx F."/>
            <person name="De Corte Z."/>
            <person name="Sonet G."/>
            <person name="Van Belleghem S.M."/>
            <person name="Kostlbacher S."/>
            <person name="Vangestel C."/>
        </authorList>
    </citation>
    <scope>NUCLEOTIDE SEQUENCE [LARGE SCALE GENOMIC DNA]</scope>
    <source>
        <strain evidence="12">W744_W776</strain>
    </source>
</reference>
<keyword evidence="5" id="KW-0539">Nucleus</keyword>
<feature type="compositionally biased region" description="Pro residues" evidence="7">
    <location>
        <begin position="1150"/>
        <end position="1164"/>
    </location>
</feature>
<feature type="compositionally biased region" description="Pro residues" evidence="7">
    <location>
        <begin position="1126"/>
        <end position="1137"/>
    </location>
</feature>
<dbReference type="InterPro" id="IPR032450">
    <property type="entry name" value="SMARCC_N"/>
</dbReference>
<feature type="compositionally biased region" description="Low complexity" evidence="7">
    <location>
        <begin position="1024"/>
        <end position="1037"/>
    </location>
</feature>
<dbReference type="InterPro" id="IPR036420">
    <property type="entry name" value="BRCT_dom_sf"/>
</dbReference>
<dbReference type="PROSITE" id="PS51293">
    <property type="entry name" value="SANT"/>
    <property type="match status" value="1"/>
</dbReference>
<feature type="compositionally biased region" description="Basic residues" evidence="7">
    <location>
        <begin position="293"/>
        <end position="302"/>
    </location>
</feature>
<evidence type="ECO:0000259" key="10">
    <source>
        <dbReference type="PROSITE" id="PS51293"/>
    </source>
</evidence>
<dbReference type="Pfam" id="PF16498">
    <property type="entry name" value="SWIRM-assoc_3"/>
    <property type="match status" value="1"/>
</dbReference>
<dbReference type="Proteomes" id="UP000827092">
    <property type="component" value="Unassembled WGS sequence"/>
</dbReference>
<dbReference type="InterPro" id="IPR007526">
    <property type="entry name" value="SWIRM"/>
</dbReference>
<evidence type="ECO:0000259" key="11">
    <source>
        <dbReference type="PROSITE" id="PS52032"/>
    </source>
</evidence>
<dbReference type="GO" id="GO:0016514">
    <property type="term" value="C:SWI/SNF complex"/>
    <property type="evidence" value="ECO:0007669"/>
    <property type="project" value="UniProtKB-ARBA"/>
</dbReference>
<keyword evidence="13" id="KW-1185">Reference proteome</keyword>